<evidence type="ECO:0000313" key="5">
    <source>
        <dbReference type="Proteomes" id="UP000289379"/>
    </source>
</evidence>
<evidence type="ECO:0000313" key="2">
    <source>
        <dbReference type="EMBL" id="AWK02341.1"/>
    </source>
</evidence>
<dbReference type="InterPro" id="IPR028919">
    <property type="entry name" value="Viral_movement"/>
</dbReference>
<dbReference type="EMBL" id="MG893878">
    <property type="protein sequence ID" value="AXE72372.1"/>
    <property type="molecule type" value="Genomic_RNA"/>
</dbReference>
<reference evidence="3" key="2">
    <citation type="journal article" date="2018" name="Arch. Virol.">
        <title>Molecular characterization and detection of a novel vitivirus infecting blackberry.</title>
        <authorList>
            <person name="Hassan M."/>
            <person name="Shahid M.S."/>
            <person name="Tzanetakis I.E."/>
        </authorList>
    </citation>
    <scope>NUCLEOTIDE SEQUENCE</scope>
    <source>
        <strain evidence="3">Arkansas-2</strain>
        <strain evidence="4">Arkansas-3</strain>
    </source>
</reference>
<accession>A0A2S1YE92</accession>
<reference evidence="2" key="1">
    <citation type="submission" date="2017-10" db="EMBL/GenBank/DDBJ databases">
        <title>Molecular characterization and detection of a novel vitivirus infecting blackberry.</title>
        <authorList>
            <person name="Hassan M."/>
            <person name="Shahid M.S."/>
            <person name="Tzanetakis I.E."/>
        </authorList>
    </citation>
    <scope>NUCLEOTIDE SEQUENCE [LARGE SCALE GENOMIC DNA]</scope>
    <source>
        <strain evidence="2">Arkansas</strain>
    </source>
</reference>
<dbReference type="Pfam" id="PF01107">
    <property type="entry name" value="MP"/>
    <property type="match status" value="1"/>
</dbReference>
<organism evidence="2">
    <name type="scientific">Blackberry virus A</name>
    <dbReference type="NCBI Taxonomy" id="2185086"/>
    <lineage>
        <taxon>Viruses</taxon>
        <taxon>Riboviria</taxon>
        <taxon>Orthornavirae</taxon>
        <taxon>Kitrinoviricota</taxon>
        <taxon>Alsuviricetes</taxon>
        <taxon>Tymovirales</taxon>
        <taxon>Betaflexiviridae</taxon>
        <taxon>Trivirinae</taxon>
        <taxon>Vitivirus</taxon>
        <taxon>Vitivirus alpharubi</taxon>
    </lineage>
</organism>
<evidence type="ECO:0000313" key="4">
    <source>
        <dbReference type="EMBL" id="AXE72374.1"/>
    </source>
</evidence>
<dbReference type="Proteomes" id="UP000289379">
    <property type="component" value="Segment"/>
</dbReference>
<feature type="compositionally biased region" description="Basic and acidic residues" evidence="1">
    <location>
        <begin position="244"/>
        <end position="263"/>
    </location>
</feature>
<keyword evidence="5" id="KW-1185">Reference proteome</keyword>
<proteinExistence type="predicted"/>
<dbReference type="EMBL" id="MG254193">
    <property type="protein sequence ID" value="AWK02341.1"/>
    <property type="molecule type" value="Genomic_RNA"/>
</dbReference>
<dbReference type="RefSeq" id="YP_009552720.1">
    <property type="nucleotide sequence ID" value="NC_040630.1"/>
</dbReference>
<gene>
    <name evidence="2" type="primary">ORF3</name>
</gene>
<dbReference type="KEGG" id="vg:41702129"/>
<feature type="region of interest" description="Disordered" evidence="1">
    <location>
        <begin position="244"/>
        <end position="272"/>
    </location>
</feature>
<evidence type="ECO:0000256" key="1">
    <source>
        <dbReference type="SAM" id="MobiDB-lite"/>
    </source>
</evidence>
<protein>
    <submittedName>
        <fullName evidence="2">Movement protein</fullName>
    </submittedName>
</protein>
<dbReference type="EMBL" id="MG893879">
    <property type="protein sequence ID" value="AXE72374.1"/>
    <property type="molecule type" value="Genomic_RNA"/>
</dbReference>
<name>A0A2S1YE92_9VIRU</name>
<sequence length="272" mass="30600">MATEGVQVFKVKDKRNGIVDLKEFNKVIDKRKVYDCGVLDELFGPKRVYRSDICQEIEVKDGRVDTEIDLCSDESLLRVDEEKFPFLHVGCIALGFMGLGRNMRGEFTVVVRDGRIKMGRNALCAFKFVCKERVSAFVDFPDFCVATIDLKSGFTLQLSITSTNLEFLDETHPLALNLVTVCRFMDGSLESKMLVRKYGKHMYQTLCDTEVLDPKIGKLVETKVHVDGTSEGDTMRDVLEAIRLHNERKSGKRGSDHTDERESTGGTGGPKV</sequence>
<dbReference type="GeneID" id="41702129"/>
<evidence type="ECO:0000313" key="3">
    <source>
        <dbReference type="EMBL" id="AXE72372.1"/>
    </source>
</evidence>